<dbReference type="AlphaFoldDB" id="A0A4Y3R3S9"/>
<feature type="compositionally biased region" description="Gly residues" evidence="1">
    <location>
        <begin position="317"/>
        <end position="331"/>
    </location>
</feature>
<dbReference type="GO" id="GO:0006508">
    <property type="term" value="P:proteolysis"/>
    <property type="evidence" value="ECO:0007669"/>
    <property type="project" value="InterPro"/>
</dbReference>
<accession>A0A4Y3R3S9</accession>
<gene>
    <name evidence="2" type="ORF">SCA03_39290</name>
</gene>
<feature type="region of interest" description="Disordered" evidence="1">
    <location>
        <begin position="1"/>
        <end position="22"/>
    </location>
</feature>
<protein>
    <submittedName>
        <fullName evidence="2">Peptidase M6</fullName>
    </submittedName>
</protein>
<evidence type="ECO:0000313" key="3">
    <source>
        <dbReference type="Proteomes" id="UP000319210"/>
    </source>
</evidence>
<proteinExistence type="predicted"/>
<evidence type="ECO:0000313" key="2">
    <source>
        <dbReference type="EMBL" id="GEB51378.1"/>
    </source>
</evidence>
<dbReference type="NCBIfam" id="TIGR03296">
    <property type="entry name" value="M6dom_TIGR03296"/>
    <property type="match status" value="1"/>
</dbReference>
<dbReference type="InterPro" id="IPR008757">
    <property type="entry name" value="Peptidase_M6-like_domain"/>
</dbReference>
<evidence type="ECO:0000256" key="1">
    <source>
        <dbReference type="SAM" id="MobiDB-lite"/>
    </source>
</evidence>
<reference evidence="2 3" key="1">
    <citation type="submission" date="2019-06" db="EMBL/GenBank/DDBJ databases">
        <title>Whole genome shotgun sequence of Streptomyces cacaoi subsp. cacaoi NBRC 12748.</title>
        <authorList>
            <person name="Hosoyama A."/>
            <person name="Uohara A."/>
            <person name="Ohji S."/>
            <person name="Ichikawa N."/>
        </authorList>
    </citation>
    <scope>NUCLEOTIDE SEQUENCE [LARGE SCALE GENOMIC DNA]</scope>
    <source>
        <strain evidence="2 3">NBRC 12748</strain>
    </source>
</reference>
<dbReference type="GO" id="GO:0008233">
    <property type="term" value="F:peptidase activity"/>
    <property type="evidence" value="ECO:0007669"/>
    <property type="project" value="InterPro"/>
</dbReference>
<organism evidence="2 3">
    <name type="scientific">Streptomyces cacaoi</name>
    <dbReference type="NCBI Taxonomy" id="1898"/>
    <lineage>
        <taxon>Bacteria</taxon>
        <taxon>Bacillati</taxon>
        <taxon>Actinomycetota</taxon>
        <taxon>Actinomycetes</taxon>
        <taxon>Kitasatosporales</taxon>
        <taxon>Streptomycetaceae</taxon>
        <taxon>Streptomyces</taxon>
    </lineage>
</organism>
<comment type="caution">
    <text evidence="2">The sequence shown here is derived from an EMBL/GenBank/DDBJ whole genome shotgun (WGS) entry which is preliminary data.</text>
</comment>
<dbReference type="PANTHER" id="PTHR41775">
    <property type="entry name" value="SECRETED PROTEIN-RELATED"/>
    <property type="match status" value="1"/>
</dbReference>
<sequence>MVAQPSVPDGVDDRRTGRGVSPLGLRTRHRVGAVLAALAAFMSVGLVAGPLRAAATGTPCALPRTDAHHSLGLDTWNASYPRPEGTLDAALLFLSFPDAEPMATPRELTKDHFPATSDFFERASYGKFRLRPHTVDRWIEMPSPAGSYRIQRDWDSGHRTSYLRDAVAAADPYVDFGAYDVVYVVADPDAPGVNSDATKVVNLEDPIKADGTDIKRLVTVFEQSPPDRNVLAHETGHLFDLPDLYQRPTDGGADWDTRVGDWDLMGSQFGLAPEPFAWHKWKLGWLDRAQVTCLSNTDSTPAQSVHTLRPLAAPPRGGAGAGGAGASGGTAGTAGDKRLLVLRTGENEALAIEARDREGNDETLCRQGVLLYRVRSDTASTEGPVEVVDAHPGTSGCLDRSVHAELADAPLGVGESYADPRNALRVEVLGRTAEGDWNIEITRGTTEPG</sequence>
<dbReference type="EMBL" id="BJMM01000020">
    <property type="protein sequence ID" value="GEB51378.1"/>
    <property type="molecule type" value="Genomic_DNA"/>
</dbReference>
<feature type="region of interest" description="Disordered" evidence="1">
    <location>
        <begin position="312"/>
        <end position="331"/>
    </location>
</feature>
<dbReference type="PANTHER" id="PTHR41775:SF1">
    <property type="entry name" value="PEPTIDASE M6-LIKE DOMAIN-CONTAINING PROTEIN"/>
    <property type="match status" value="1"/>
</dbReference>
<dbReference type="Proteomes" id="UP000319210">
    <property type="component" value="Unassembled WGS sequence"/>
</dbReference>
<name>A0A4Y3R3S9_STRCI</name>
<keyword evidence="3" id="KW-1185">Reference proteome</keyword>